<dbReference type="SUPFAM" id="SSF55729">
    <property type="entry name" value="Acyl-CoA N-acyltransferases (Nat)"/>
    <property type="match status" value="1"/>
</dbReference>
<dbReference type="GO" id="GO:0016747">
    <property type="term" value="F:acyltransferase activity, transferring groups other than amino-acyl groups"/>
    <property type="evidence" value="ECO:0007669"/>
    <property type="project" value="InterPro"/>
</dbReference>
<dbReference type="Proteomes" id="UP000184440">
    <property type="component" value="Unassembled WGS sequence"/>
</dbReference>
<gene>
    <name evidence="2" type="ORF">SAMN05443668_1323</name>
</gene>
<dbReference type="Gene3D" id="3.40.630.30">
    <property type="match status" value="1"/>
</dbReference>
<feature type="domain" description="N-acetyltransferase" evidence="1">
    <location>
        <begin position="20"/>
        <end position="163"/>
    </location>
</feature>
<protein>
    <submittedName>
        <fullName evidence="2">Acetyltransferase (GNAT) family protein</fullName>
    </submittedName>
</protein>
<organism evidence="2 3">
    <name type="scientific">Cryptosporangium aurantiacum</name>
    <dbReference type="NCBI Taxonomy" id="134849"/>
    <lineage>
        <taxon>Bacteria</taxon>
        <taxon>Bacillati</taxon>
        <taxon>Actinomycetota</taxon>
        <taxon>Actinomycetes</taxon>
        <taxon>Cryptosporangiales</taxon>
        <taxon>Cryptosporangiaceae</taxon>
        <taxon>Cryptosporangium</taxon>
    </lineage>
</organism>
<reference evidence="2 3" key="1">
    <citation type="submission" date="2016-11" db="EMBL/GenBank/DDBJ databases">
        <authorList>
            <person name="Jaros S."/>
            <person name="Januszkiewicz K."/>
            <person name="Wedrychowicz H."/>
        </authorList>
    </citation>
    <scope>NUCLEOTIDE SEQUENCE [LARGE SCALE GENOMIC DNA]</scope>
    <source>
        <strain evidence="2 3">DSM 46144</strain>
    </source>
</reference>
<dbReference type="Pfam" id="PF13673">
    <property type="entry name" value="Acetyltransf_10"/>
    <property type="match status" value="1"/>
</dbReference>
<sequence length="163" mass="17620">MLSSVTASLPSDDVAAADMVLFRTSPPTAPGPALDLLRRCAPEMLGDVTDARLYLLVDVAAEDPHQALAAALVVPGSTPERARMVALAVEPSRRRRGLATRLLSDVRRSLQAGGEILEFCTNADDALTKMLRRLGFAEDPDVVNDGYSHRSVGRPVLWRSRET</sequence>
<dbReference type="InterPro" id="IPR016181">
    <property type="entry name" value="Acyl_CoA_acyltransferase"/>
</dbReference>
<dbReference type="OrthoDB" id="5190836at2"/>
<keyword evidence="2" id="KW-0808">Transferase</keyword>
<name>A0A1M7RP18_9ACTN</name>
<evidence type="ECO:0000259" key="1">
    <source>
        <dbReference type="PROSITE" id="PS51186"/>
    </source>
</evidence>
<evidence type="ECO:0000313" key="3">
    <source>
        <dbReference type="Proteomes" id="UP000184440"/>
    </source>
</evidence>
<evidence type="ECO:0000313" key="2">
    <source>
        <dbReference type="EMBL" id="SHN48004.1"/>
    </source>
</evidence>
<accession>A0A1M7RP18</accession>
<dbReference type="STRING" id="134849.SAMN05443668_1323"/>
<proteinExistence type="predicted"/>
<dbReference type="CDD" id="cd04301">
    <property type="entry name" value="NAT_SF"/>
    <property type="match status" value="1"/>
</dbReference>
<dbReference type="AlphaFoldDB" id="A0A1M7RP18"/>
<keyword evidence="3" id="KW-1185">Reference proteome</keyword>
<dbReference type="InterPro" id="IPR000182">
    <property type="entry name" value="GNAT_dom"/>
</dbReference>
<dbReference type="PROSITE" id="PS51186">
    <property type="entry name" value="GNAT"/>
    <property type="match status" value="1"/>
</dbReference>
<dbReference type="EMBL" id="FRCS01000032">
    <property type="protein sequence ID" value="SHN48004.1"/>
    <property type="molecule type" value="Genomic_DNA"/>
</dbReference>